<proteinExistence type="predicted"/>
<organism evidence="3 4">
    <name type="scientific">Vanrija pseudolonga</name>
    <dbReference type="NCBI Taxonomy" id="143232"/>
    <lineage>
        <taxon>Eukaryota</taxon>
        <taxon>Fungi</taxon>
        <taxon>Dikarya</taxon>
        <taxon>Basidiomycota</taxon>
        <taxon>Agaricomycotina</taxon>
        <taxon>Tremellomycetes</taxon>
        <taxon>Trichosporonales</taxon>
        <taxon>Trichosporonaceae</taxon>
        <taxon>Vanrija</taxon>
    </lineage>
</organism>
<feature type="region of interest" description="Disordered" evidence="1">
    <location>
        <begin position="1"/>
        <end position="40"/>
    </location>
</feature>
<accession>A0AAF0YHU6</accession>
<dbReference type="InterPro" id="IPR015940">
    <property type="entry name" value="UBA"/>
</dbReference>
<dbReference type="EMBL" id="CP086718">
    <property type="protein sequence ID" value="WOO84234.1"/>
    <property type="molecule type" value="Genomic_DNA"/>
</dbReference>
<evidence type="ECO:0000313" key="4">
    <source>
        <dbReference type="Proteomes" id="UP000827549"/>
    </source>
</evidence>
<sequence length="155" mass="16555">MGFRKNKEQASTAPPAPDPVVSDGSSSKGGFLSIFKSKPSAPEPGVDELVAMGFTRRQVREVLDSNHGDVDAARLHLVHSRYHRVDMDRNCPHCRRLAEVRMQQDPSFKPFGGTILAMEGITDSLNYVEASMGGSGGSAGGAGAAFPYRPGGGWH</sequence>
<dbReference type="CDD" id="cd14270">
    <property type="entry name" value="UBA"/>
    <property type="match status" value="1"/>
</dbReference>
<dbReference type="Gene3D" id="1.10.8.10">
    <property type="entry name" value="DNA helicase RuvA subunit, C-terminal domain"/>
    <property type="match status" value="1"/>
</dbReference>
<evidence type="ECO:0000259" key="2">
    <source>
        <dbReference type="PROSITE" id="PS50030"/>
    </source>
</evidence>
<dbReference type="GeneID" id="87810927"/>
<dbReference type="AlphaFoldDB" id="A0AAF0YHU6"/>
<evidence type="ECO:0000313" key="3">
    <source>
        <dbReference type="EMBL" id="WOO84234.1"/>
    </source>
</evidence>
<evidence type="ECO:0000256" key="1">
    <source>
        <dbReference type="SAM" id="MobiDB-lite"/>
    </source>
</evidence>
<reference evidence="3" key="1">
    <citation type="submission" date="2023-10" db="EMBL/GenBank/DDBJ databases">
        <authorList>
            <person name="Noh H."/>
        </authorList>
    </citation>
    <scope>NUCLEOTIDE SEQUENCE</scope>
    <source>
        <strain evidence="3">DUCC4014</strain>
    </source>
</reference>
<dbReference type="Pfam" id="PF00627">
    <property type="entry name" value="UBA"/>
    <property type="match status" value="1"/>
</dbReference>
<keyword evidence="4" id="KW-1185">Reference proteome</keyword>
<dbReference type="PROSITE" id="PS50030">
    <property type="entry name" value="UBA"/>
    <property type="match status" value="1"/>
</dbReference>
<gene>
    <name evidence="3" type="ORF">LOC62_05G007756</name>
</gene>
<dbReference type="InterPro" id="IPR009060">
    <property type="entry name" value="UBA-like_sf"/>
</dbReference>
<feature type="domain" description="UBA" evidence="2">
    <location>
        <begin position="40"/>
        <end position="80"/>
    </location>
</feature>
<dbReference type="Proteomes" id="UP000827549">
    <property type="component" value="Chromosome 5"/>
</dbReference>
<protein>
    <recommendedName>
        <fullName evidence="2">UBA domain-containing protein</fullName>
    </recommendedName>
</protein>
<dbReference type="RefSeq" id="XP_062630260.1">
    <property type="nucleotide sequence ID" value="XM_062774276.1"/>
</dbReference>
<dbReference type="SMART" id="SM00165">
    <property type="entry name" value="UBA"/>
    <property type="match status" value="1"/>
</dbReference>
<dbReference type="SUPFAM" id="SSF46934">
    <property type="entry name" value="UBA-like"/>
    <property type="match status" value="1"/>
</dbReference>
<name>A0AAF0YHU6_9TREE</name>